<reference evidence="10" key="1">
    <citation type="submission" date="2018-05" db="EMBL/GenBank/DDBJ databases">
        <authorList>
            <person name="Lanie J.A."/>
            <person name="Ng W.-L."/>
            <person name="Kazmierczak K.M."/>
            <person name="Andrzejewski T.M."/>
            <person name="Davidsen T.M."/>
            <person name="Wayne K.J."/>
            <person name="Tettelin H."/>
            <person name="Glass J.I."/>
            <person name="Rusch D."/>
            <person name="Podicherti R."/>
            <person name="Tsui H.-C.T."/>
            <person name="Winkler M.E."/>
        </authorList>
    </citation>
    <scope>NUCLEOTIDE SEQUENCE</scope>
</reference>
<dbReference type="PANTHER" id="PTHR42780">
    <property type="entry name" value="SOLEUCYL-TRNA SYNTHETASE"/>
    <property type="match status" value="1"/>
</dbReference>
<dbReference type="Gene3D" id="1.10.730.10">
    <property type="entry name" value="Isoleucyl-tRNA Synthetase, Domain 1"/>
    <property type="match status" value="1"/>
</dbReference>
<dbReference type="PANTHER" id="PTHR42780:SF1">
    <property type="entry name" value="ISOLEUCINE--TRNA LIGASE, CYTOPLASMIC"/>
    <property type="match status" value="1"/>
</dbReference>
<evidence type="ECO:0000259" key="9">
    <source>
        <dbReference type="Pfam" id="PF08264"/>
    </source>
</evidence>
<dbReference type="Pfam" id="PF19302">
    <property type="entry name" value="DUF5915"/>
    <property type="match status" value="1"/>
</dbReference>
<evidence type="ECO:0000256" key="7">
    <source>
        <dbReference type="ARBA" id="ARBA00048359"/>
    </source>
</evidence>
<evidence type="ECO:0000256" key="6">
    <source>
        <dbReference type="ARBA" id="ARBA00023146"/>
    </source>
</evidence>
<keyword evidence="6" id="KW-0030">Aminoacyl-tRNA synthetase</keyword>
<dbReference type="InterPro" id="IPR002301">
    <property type="entry name" value="Ile-tRNA-ligase"/>
</dbReference>
<dbReference type="InterPro" id="IPR009080">
    <property type="entry name" value="tRNAsynth_Ia_anticodon-bd"/>
</dbReference>
<dbReference type="SUPFAM" id="SSF52374">
    <property type="entry name" value="Nucleotidylyl transferase"/>
    <property type="match status" value="1"/>
</dbReference>
<dbReference type="Pfam" id="PF00133">
    <property type="entry name" value="tRNA-synt_1"/>
    <property type="match status" value="1"/>
</dbReference>
<evidence type="ECO:0000256" key="4">
    <source>
        <dbReference type="ARBA" id="ARBA00022840"/>
    </source>
</evidence>
<dbReference type="GO" id="GO:0002161">
    <property type="term" value="F:aminoacyl-tRNA deacylase activity"/>
    <property type="evidence" value="ECO:0007669"/>
    <property type="project" value="InterPro"/>
</dbReference>
<dbReference type="GO" id="GO:0006428">
    <property type="term" value="P:isoleucyl-tRNA aminoacylation"/>
    <property type="evidence" value="ECO:0007669"/>
    <property type="project" value="InterPro"/>
</dbReference>
<sequence length="1086" mass="126191">MTIRKVESKVDFVAREHDVLEFWKTNNIFEKRRKLNEGKPPWSFIDGPITANNPMGVHHAWGRTLKDIYNRYKAMVGYELRYQNGFDCQGLWVEIEVEKELGFKTKREVEEFGIEKFVNLCKERVRKYSHIQSEQSKRLGYWMDWDNSYFTMSDENNYTIWTFLKKLWNDGKIYKGTDVVPWSGRSGTSYSQMEIIEGRKLVSHKSVFVRFAIKDRENEFLLVWTTTPWTLTSNVVVGVNVGLDYAKLKAQDGSIYYFAQENLEFQRLEKQFKEKKQWIEGVPKLKTIAQIFKERGGYEVLGTVKGIDMVGWEYEGPFDDLEAQHEPGGFPFINDDLKKKGIRSKNQHKVIDPGKDNKGNDIVVAGEGTGIVHMAPGCGDIDHKIGKKMDLVDLAPLDEESKFIEKFGWLTGKIATDKDTTDEIIQDLKERRFLVHVEDYPHVYPHCWRSGDELVFRLVDEWYINMDWRGKIKKIVDDIQWLPEWGREREHEWLDNMGDWMISKKRFWGLALPIWTFDDGSFYVVGSKDDLKKLAVEGWEEFEGESPHRPWVDTVKIKHPETGLIGTRIKDVGNPWLDAGIVPFSTLQYNTDREYWEKWFPGDFVTECFPGQFRNWFYSLLAMSAELEEKAPFKILLGHALVKDETGREMHKSWGNAIWFDDAAEKMGVDVMRWMYASQDVEQNLLFGYGPADEVRKKLITFWNVYSFYATYASVDGFDPIKNPLDDESLTILDRWILAKTHLLIKDSRLALDAFQVDEMMKAFDRFLEDLSNWYVRRNRRRFWKSEDDQDKNTAYATLYHVLKQMIQLVAPTLPFISETIYQNLVQNSEKDALESVHHCNYPEPDESRIDFELIQNVDALKTLVELGRSARNQSSLKIRQPLSKALFAIENDTIAQFIEDNEDVVLDELNVKALERITESDQLIKYRIKPNLRTLGQKYGKGMTEIRSFLESADALPLVDEIQSTGDINLIEGKFILTRDDVFIETEAEDGFAAASDSGITVGLTIELTKDLILEGLVRDLVRTVQNLRKDAGFSVEDRIEISWDLDGQIAEAVGKFEHYFCGETLTQEIKNNIENPDYTSIVKL</sequence>
<keyword evidence="5" id="KW-0648">Protein biosynthesis</keyword>
<dbReference type="Pfam" id="PF08264">
    <property type="entry name" value="Anticodon_1"/>
    <property type="match status" value="1"/>
</dbReference>
<evidence type="ECO:0000313" key="10">
    <source>
        <dbReference type="EMBL" id="SVA34152.1"/>
    </source>
</evidence>
<dbReference type="GO" id="GO:0004822">
    <property type="term" value="F:isoleucine-tRNA ligase activity"/>
    <property type="evidence" value="ECO:0007669"/>
    <property type="project" value="UniProtKB-EC"/>
</dbReference>
<gene>
    <name evidence="10" type="ORF">METZ01_LOCUS87006</name>
</gene>
<evidence type="ECO:0000256" key="1">
    <source>
        <dbReference type="ARBA" id="ARBA00013165"/>
    </source>
</evidence>
<dbReference type="GO" id="GO:0000049">
    <property type="term" value="F:tRNA binding"/>
    <property type="evidence" value="ECO:0007669"/>
    <property type="project" value="InterPro"/>
</dbReference>
<dbReference type="AlphaFoldDB" id="A0A381V198"/>
<feature type="domain" description="Methionyl/Valyl/Leucyl/Isoleucyl-tRNA synthetase anticodon-binding" evidence="9">
    <location>
        <begin position="734"/>
        <end position="885"/>
    </location>
</feature>
<dbReference type="Gene3D" id="3.40.50.620">
    <property type="entry name" value="HUPs"/>
    <property type="match status" value="2"/>
</dbReference>
<dbReference type="SUPFAM" id="SSF50677">
    <property type="entry name" value="ValRS/IleRS/LeuRS editing domain"/>
    <property type="match status" value="1"/>
</dbReference>
<evidence type="ECO:0000259" key="8">
    <source>
        <dbReference type="Pfam" id="PF00133"/>
    </source>
</evidence>
<keyword evidence="2" id="KW-0436">Ligase</keyword>
<keyword evidence="3" id="KW-0547">Nucleotide-binding</keyword>
<dbReference type="NCBIfam" id="TIGR00392">
    <property type="entry name" value="ileS"/>
    <property type="match status" value="1"/>
</dbReference>
<dbReference type="EC" id="6.1.1.5" evidence="1"/>
<dbReference type="SUPFAM" id="SSF47323">
    <property type="entry name" value="Anticodon-binding domain of a subclass of class I aminoacyl-tRNA synthetases"/>
    <property type="match status" value="1"/>
</dbReference>
<dbReference type="GO" id="GO:0005524">
    <property type="term" value="F:ATP binding"/>
    <property type="evidence" value="ECO:0007669"/>
    <property type="project" value="UniProtKB-KW"/>
</dbReference>
<proteinExistence type="predicted"/>
<dbReference type="CDD" id="cd07961">
    <property type="entry name" value="Anticodon_Ia_Ile_ABEc"/>
    <property type="match status" value="1"/>
</dbReference>
<feature type="domain" description="Aminoacyl-tRNA synthetase class Ia" evidence="8">
    <location>
        <begin position="19"/>
        <end position="684"/>
    </location>
</feature>
<comment type="catalytic activity">
    <reaction evidence="7">
        <text>tRNA(Ile) + L-isoleucine + ATP = L-isoleucyl-tRNA(Ile) + AMP + diphosphate</text>
        <dbReference type="Rhea" id="RHEA:11060"/>
        <dbReference type="Rhea" id="RHEA-COMP:9666"/>
        <dbReference type="Rhea" id="RHEA-COMP:9695"/>
        <dbReference type="ChEBI" id="CHEBI:30616"/>
        <dbReference type="ChEBI" id="CHEBI:33019"/>
        <dbReference type="ChEBI" id="CHEBI:58045"/>
        <dbReference type="ChEBI" id="CHEBI:78442"/>
        <dbReference type="ChEBI" id="CHEBI:78528"/>
        <dbReference type="ChEBI" id="CHEBI:456215"/>
        <dbReference type="EC" id="6.1.1.5"/>
    </reaction>
</comment>
<feature type="non-terminal residue" evidence="10">
    <location>
        <position position="1086"/>
    </location>
</feature>
<dbReference type="InterPro" id="IPR002300">
    <property type="entry name" value="aa-tRNA-synth_Ia"/>
</dbReference>
<name>A0A381V198_9ZZZZ</name>
<dbReference type="PRINTS" id="PR00984">
    <property type="entry name" value="TRNASYNTHILE"/>
</dbReference>
<dbReference type="EMBL" id="UINC01007585">
    <property type="protein sequence ID" value="SVA34152.1"/>
    <property type="molecule type" value="Genomic_DNA"/>
</dbReference>
<keyword evidence="4" id="KW-0067">ATP-binding</keyword>
<accession>A0A381V198</accession>
<evidence type="ECO:0000256" key="5">
    <source>
        <dbReference type="ARBA" id="ARBA00022917"/>
    </source>
</evidence>
<dbReference type="InterPro" id="IPR013155">
    <property type="entry name" value="M/V/L/I-tRNA-synth_anticd-bd"/>
</dbReference>
<organism evidence="10">
    <name type="scientific">marine metagenome</name>
    <dbReference type="NCBI Taxonomy" id="408172"/>
    <lineage>
        <taxon>unclassified sequences</taxon>
        <taxon>metagenomes</taxon>
        <taxon>ecological metagenomes</taxon>
    </lineage>
</organism>
<dbReference type="InterPro" id="IPR023586">
    <property type="entry name" value="Ile-tRNA-ligase_type2"/>
</dbReference>
<protein>
    <recommendedName>
        <fullName evidence="1">isoleucine--tRNA ligase</fullName>
        <ecNumber evidence="1">6.1.1.5</ecNumber>
    </recommendedName>
</protein>
<dbReference type="InterPro" id="IPR033709">
    <property type="entry name" value="Anticodon_Ile_ABEc"/>
</dbReference>
<evidence type="ECO:0000256" key="3">
    <source>
        <dbReference type="ARBA" id="ARBA00022741"/>
    </source>
</evidence>
<dbReference type="InterPro" id="IPR009008">
    <property type="entry name" value="Val/Leu/Ile-tRNA-synth_edit"/>
</dbReference>
<evidence type="ECO:0000256" key="2">
    <source>
        <dbReference type="ARBA" id="ARBA00022598"/>
    </source>
</evidence>
<dbReference type="InterPro" id="IPR014729">
    <property type="entry name" value="Rossmann-like_a/b/a_fold"/>
</dbReference>